<sequence length="41" mass="4763">MFYKFYSLSKSYDTSQLTLERAKTARLAVQIVGELVEQYGQ</sequence>
<proteinExistence type="predicted"/>
<comment type="caution">
    <text evidence="1">The sequence shown here is derived from an EMBL/GenBank/DDBJ whole genome shotgun (WGS) entry which is preliminary data.</text>
</comment>
<dbReference type="AlphaFoldDB" id="A0A8S3HUV1"/>
<feature type="non-terminal residue" evidence="1">
    <location>
        <position position="1"/>
    </location>
</feature>
<protein>
    <submittedName>
        <fullName evidence="1">Uncharacterized protein</fullName>
    </submittedName>
</protein>
<reference evidence="1" key="1">
    <citation type="submission" date="2021-02" db="EMBL/GenBank/DDBJ databases">
        <authorList>
            <person name="Nowell W R."/>
        </authorList>
    </citation>
    <scope>NUCLEOTIDE SEQUENCE</scope>
</reference>
<dbReference type="Proteomes" id="UP000681720">
    <property type="component" value="Unassembled WGS sequence"/>
</dbReference>
<accession>A0A8S3HUV1</accession>
<dbReference type="EMBL" id="CAJOBJ010335599">
    <property type="protein sequence ID" value="CAF5188509.1"/>
    <property type="molecule type" value="Genomic_DNA"/>
</dbReference>
<gene>
    <name evidence="1" type="ORF">GIL414_LOCUS72075</name>
</gene>
<evidence type="ECO:0000313" key="2">
    <source>
        <dbReference type="Proteomes" id="UP000681720"/>
    </source>
</evidence>
<evidence type="ECO:0000313" key="1">
    <source>
        <dbReference type="EMBL" id="CAF5188509.1"/>
    </source>
</evidence>
<organism evidence="1 2">
    <name type="scientific">Rotaria magnacalcarata</name>
    <dbReference type="NCBI Taxonomy" id="392030"/>
    <lineage>
        <taxon>Eukaryota</taxon>
        <taxon>Metazoa</taxon>
        <taxon>Spiralia</taxon>
        <taxon>Gnathifera</taxon>
        <taxon>Rotifera</taxon>
        <taxon>Eurotatoria</taxon>
        <taxon>Bdelloidea</taxon>
        <taxon>Philodinida</taxon>
        <taxon>Philodinidae</taxon>
        <taxon>Rotaria</taxon>
    </lineage>
</organism>
<name>A0A8S3HUV1_9BILA</name>